<dbReference type="InterPro" id="IPR036390">
    <property type="entry name" value="WH_DNA-bd_sf"/>
</dbReference>
<gene>
    <name evidence="1" type="ORF">A2172_02785</name>
</gene>
<dbReference type="SUPFAM" id="SSF46785">
    <property type="entry name" value="Winged helix' DNA-binding domain"/>
    <property type="match status" value="1"/>
</dbReference>
<comment type="caution">
    <text evidence="1">The sequence shown here is derived from an EMBL/GenBank/DDBJ whole genome shotgun (WGS) entry which is preliminary data.</text>
</comment>
<evidence type="ECO:0000313" key="1">
    <source>
        <dbReference type="EMBL" id="OGY23959.1"/>
    </source>
</evidence>
<dbReference type="Proteomes" id="UP000176631">
    <property type="component" value="Unassembled WGS sequence"/>
</dbReference>
<reference evidence="1 2" key="1">
    <citation type="journal article" date="2016" name="Nat. Commun.">
        <title>Thousands of microbial genomes shed light on interconnected biogeochemical processes in an aquifer system.</title>
        <authorList>
            <person name="Anantharaman K."/>
            <person name="Brown C.T."/>
            <person name="Hug L.A."/>
            <person name="Sharon I."/>
            <person name="Castelle C.J."/>
            <person name="Probst A.J."/>
            <person name="Thomas B.C."/>
            <person name="Singh A."/>
            <person name="Wilkins M.J."/>
            <person name="Karaoz U."/>
            <person name="Brodie E.L."/>
            <person name="Williams K.H."/>
            <person name="Hubbard S.S."/>
            <person name="Banfield J.F."/>
        </authorList>
    </citation>
    <scope>NUCLEOTIDE SEQUENCE [LARGE SCALE GENOMIC DNA]</scope>
</reference>
<evidence type="ECO:0000313" key="2">
    <source>
        <dbReference type="Proteomes" id="UP000176631"/>
    </source>
</evidence>
<organism evidence="1 2">
    <name type="scientific">Candidatus Woykebacteria bacterium RBG_13_40_15</name>
    <dbReference type="NCBI Taxonomy" id="1802593"/>
    <lineage>
        <taxon>Bacteria</taxon>
        <taxon>Candidatus Woykeibacteriota</taxon>
    </lineage>
</organism>
<sequence length="179" mass="20488">MKQDFLFKLTNGVYRVTNLFPKEEPLKFKIREMALEIFTDFISASPNPGVKTLEEVTPQICSSIDIITGLFDLSEACGWVNSKNFSVLREGYDKVKQYLQNHNLTENQPLLGSRKEKIREFLNSNGGAPTREILEFLGGGMSKRTLRRELGELVRDGAIERMGRCNQIYYKTLQKTEIS</sequence>
<accession>A0A1G1W8F5</accession>
<dbReference type="AlphaFoldDB" id="A0A1G1W8F5"/>
<name>A0A1G1W8F5_9BACT</name>
<proteinExistence type="predicted"/>
<protein>
    <recommendedName>
        <fullName evidence="3">HTH deoR-type domain-containing protein</fullName>
    </recommendedName>
</protein>
<dbReference type="EMBL" id="MHCP01000017">
    <property type="protein sequence ID" value="OGY23959.1"/>
    <property type="molecule type" value="Genomic_DNA"/>
</dbReference>
<dbReference type="STRING" id="1802593.A2172_02785"/>
<evidence type="ECO:0008006" key="3">
    <source>
        <dbReference type="Google" id="ProtNLM"/>
    </source>
</evidence>